<proteinExistence type="predicted"/>
<dbReference type="AlphaFoldDB" id="A0AA36N9L0"/>
<comment type="caution">
    <text evidence="1">The sequence shown here is derived from an EMBL/GenBank/DDBJ whole genome shotgun (WGS) entry which is preliminary data.</text>
</comment>
<keyword evidence="2" id="KW-1185">Reference proteome</keyword>
<reference evidence="1" key="1">
    <citation type="submission" date="2023-08" db="EMBL/GenBank/DDBJ databases">
        <authorList>
            <person name="Chen Y."/>
            <person name="Shah S."/>
            <person name="Dougan E. K."/>
            <person name="Thang M."/>
            <person name="Chan C."/>
        </authorList>
    </citation>
    <scope>NUCLEOTIDE SEQUENCE</scope>
</reference>
<evidence type="ECO:0000313" key="1">
    <source>
        <dbReference type="EMBL" id="CAJ1397774.1"/>
    </source>
</evidence>
<accession>A0AA36N9L0</accession>
<dbReference type="InterPro" id="IPR036034">
    <property type="entry name" value="PDZ_sf"/>
</dbReference>
<sequence length="159" mass="17038">VWKVDFGTFGLELDTTNPTIPIVAKVLPNGQAAKWNKWAEPSRKLRPGLGLRSVDETQDAARILSVLLEMKGAVTLGFTSPSLHTVKLHRRAGLPLGLCLTAPEHEAIGLVVMSAQGLADVAGLKAGMQVIAVDGCRDRPKLLEDIQHAAVLTLRVASY</sequence>
<evidence type="ECO:0008006" key="3">
    <source>
        <dbReference type="Google" id="ProtNLM"/>
    </source>
</evidence>
<dbReference type="EMBL" id="CAUJNA010003278">
    <property type="protein sequence ID" value="CAJ1397774.1"/>
    <property type="molecule type" value="Genomic_DNA"/>
</dbReference>
<evidence type="ECO:0000313" key="2">
    <source>
        <dbReference type="Proteomes" id="UP001178507"/>
    </source>
</evidence>
<feature type="non-terminal residue" evidence="1">
    <location>
        <position position="159"/>
    </location>
</feature>
<name>A0AA36N9L0_9DINO</name>
<gene>
    <name evidence="1" type="ORF">EVOR1521_LOCUS21720</name>
</gene>
<dbReference type="Proteomes" id="UP001178507">
    <property type="component" value="Unassembled WGS sequence"/>
</dbReference>
<dbReference type="SUPFAM" id="SSF50156">
    <property type="entry name" value="PDZ domain-like"/>
    <property type="match status" value="1"/>
</dbReference>
<organism evidence="1 2">
    <name type="scientific">Effrenium voratum</name>
    <dbReference type="NCBI Taxonomy" id="2562239"/>
    <lineage>
        <taxon>Eukaryota</taxon>
        <taxon>Sar</taxon>
        <taxon>Alveolata</taxon>
        <taxon>Dinophyceae</taxon>
        <taxon>Suessiales</taxon>
        <taxon>Symbiodiniaceae</taxon>
        <taxon>Effrenium</taxon>
    </lineage>
</organism>
<protein>
    <recommendedName>
        <fullName evidence="3">PDZ domain-containing protein</fullName>
    </recommendedName>
</protein>